<evidence type="ECO:0000313" key="1">
    <source>
        <dbReference type="EMBL" id="AYC40858.1"/>
    </source>
</evidence>
<proteinExistence type="predicted"/>
<dbReference type="KEGG" id="sge:DWG14_05132"/>
<organism evidence="1 2">
    <name type="scientific">Streptomyces griseorubiginosus</name>
    <dbReference type="NCBI Taxonomy" id="67304"/>
    <lineage>
        <taxon>Bacteria</taxon>
        <taxon>Bacillati</taxon>
        <taxon>Actinomycetota</taxon>
        <taxon>Actinomycetes</taxon>
        <taxon>Kitasatosporales</taxon>
        <taxon>Streptomycetaceae</taxon>
        <taxon>Streptomyces</taxon>
    </lineage>
</organism>
<dbReference type="AlphaFoldDB" id="A0AAI8L3V8"/>
<reference evidence="1 2" key="1">
    <citation type="submission" date="2018-09" db="EMBL/GenBank/DDBJ databases">
        <title>Production of Trimethoprim by Streptomyces sp. 3E-1.</title>
        <authorList>
            <person name="Kang H.J."/>
            <person name="Kim S.B."/>
        </authorList>
    </citation>
    <scope>NUCLEOTIDE SEQUENCE [LARGE SCALE GENOMIC DNA]</scope>
    <source>
        <strain evidence="1 2">3E-1</strain>
    </source>
</reference>
<dbReference type="GeneID" id="91284001"/>
<gene>
    <name evidence="1" type="ORF">DWG14_05132</name>
</gene>
<sequence>MPEQREARFWSFDGDFGISLLIATDPAGVPPGDVEEARAVKDDARLLLESPLPDEVLRDVWRAASAGHRDPGADPRSALRWMIEKCEEVNSVGEPDPMPGRPAVVLVEEGAMKERVLAEVPAVSGSPVGPQVASALARIVTEVDADLGFRLLLRVMKAYRVQVDLEPYDRYREIGEGFGYPAPLVPQGLAVRWPRFDDASARRRFVRDFGFSFLAGRFHGDLWQHSYTVEEGIRGVAVDEVGAVPGASAFALLQDTLRLQRSMLPDDTLTVLWQVVTGRGHDHDGQNIRQWLHHITDVCTERLREIDPGFTVTTPELADMSRRDAVLRELRDIAPALTEAVHDSPWYGADTSPWFALSESASPVLEQIVTQVDPDLGFRLLLRTVRAYSVPVTDEHLVRYAALGGEFGYGRRHIADLAESLREG</sequence>
<protein>
    <submittedName>
        <fullName evidence="1">Uncharacterized protein</fullName>
    </submittedName>
</protein>
<dbReference type="Proteomes" id="UP000265765">
    <property type="component" value="Chromosome"/>
</dbReference>
<dbReference type="RefSeq" id="WP_120052084.1">
    <property type="nucleotide sequence ID" value="NZ_CP032427.1"/>
</dbReference>
<evidence type="ECO:0000313" key="2">
    <source>
        <dbReference type="Proteomes" id="UP000265765"/>
    </source>
</evidence>
<name>A0AAI8L3V8_9ACTN</name>
<accession>A0AAI8L3V8</accession>
<dbReference type="EMBL" id="CP032427">
    <property type="protein sequence ID" value="AYC40858.1"/>
    <property type="molecule type" value="Genomic_DNA"/>
</dbReference>